<feature type="region of interest" description="Disordered" evidence="1">
    <location>
        <begin position="1"/>
        <end position="64"/>
    </location>
</feature>
<gene>
    <name evidence="2" type="ORF">O181_009537</name>
</gene>
<feature type="region of interest" description="Disordered" evidence="1">
    <location>
        <begin position="107"/>
        <end position="129"/>
    </location>
</feature>
<keyword evidence="3" id="KW-1185">Reference proteome</keyword>
<name>A0A9Q3BQY8_9BASI</name>
<dbReference type="AlphaFoldDB" id="A0A9Q3BQY8"/>
<dbReference type="EMBL" id="AVOT02002281">
    <property type="protein sequence ID" value="MBW0469822.1"/>
    <property type="molecule type" value="Genomic_DNA"/>
</dbReference>
<organism evidence="2 3">
    <name type="scientific">Austropuccinia psidii MF-1</name>
    <dbReference type="NCBI Taxonomy" id="1389203"/>
    <lineage>
        <taxon>Eukaryota</taxon>
        <taxon>Fungi</taxon>
        <taxon>Dikarya</taxon>
        <taxon>Basidiomycota</taxon>
        <taxon>Pucciniomycotina</taxon>
        <taxon>Pucciniomycetes</taxon>
        <taxon>Pucciniales</taxon>
        <taxon>Sphaerophragmiaceae</taxon>
        <taxon>Austropuccinia</taxon>
    </lineage>
</organism>
<protein>
    <submittedName>
        <fullName evidence="2">Uncharacterized protein</fullName>
    </submittedName>
</protein>
<reference evidence="2" key="1">
    <citation type="submission" date="2021-03" db="EMBL/GenBank/DDBJ databases">
        <title>Draft genome sequence of rust myrtle Austropuccinia psidii MF-1, a brazilian biotype.</title>
        <authorList>
            <person name="Quecine M.C."/>
            <person name="Pachon D.M.R."/>
            <person name="Bonatelli M.L."/>
            <person name="Correr F.H."/>
            <person name="Franceschini L.M."/>
            <person name="Leite T.F."/>
            <person name="Margarido G.R.A."/>
            <person name="Almeida C.A."/>
            <person name="Ferrarezi J.A."/>
            <person name="Labate C.A."/>
        </authorList>
    </citation>
    <scope>NUCLEOTIDE SEQUENCE</scope>
    <source>
        <strain evidence="2">MF-1</strain>
    </source>
</reference>
<evidence type="ECO:0000313" key="3">
    <source>
        <dbReference type="Proteomes" id="UP000765509"/>
    </source>
</evidence>
<proteinExistence type="predicted"/>
<evidence type="ECO:0000256" key="1">
    <source>
        <dbReference type="SAM" id="MobiDB-lite"/>
    </source>
</evidence>
<evidence type="ECO:0000313" key="2">
    <source>
        <dbReference type="EMBL" id="MBW0469822.1"/>
    </source>
</evidence>
<feature type="compositionally biased region" description="Polar residues" evidence="1">
    <location>
        <begin position="12"/>
        <end position="21"/>
    </location>
</feature>
<comment type="caution">
    <text evidence="2">The sequence shown here is derived from an EMBL/GenBank/DDBJ whole genome shotgun (WGS) entry which is preliminary data.</text>
</comment>
<feature type="compositionally biased region" description="Acidic residues" evidence="1">
    <location>
        <begin position="45"/>
        <end position="57"/>
    </location>
</feature>
<dbReference type="Proteomes" id="UP000765509">
    <property type="component" value="Unassembled WGS sequence"/>
</dbReference>
<accession>A0A9Q3BQY8</accession>
<sequence>MITPTARAPLDSTPSVCQPSANFDRGPSMKGESSSRKRRSKLGEAEDEVGQEAEETEVAAALAGASEAAEAPNIAFYNQSLVSSAEPKFLKMMGQMTQFMGQLTQAVSPRDNSRSPVFKTPSMKAPDSLDGTKAHKLRGFIQSYLHNGTSFGMGNIKYGRFLPC</sequence>